<evidence type="ECO:0000313" key="1">
    <source>
        <dbReference type="EMBL" id="ATP56309.1"/>
    </source>
</evidence>
<keyword evidence="1" id="KW-0012">Acyltransferase</keyword>
<dbReference type="PANTHER" id="PTHR38009:SF1">
    <property type="entry name" value="CONSERVED HYPOTHETICAL PHAGE TAIL PROTEIN"/>
    <property type="match status" value="1"/>
</dbReference>
<dbReference type="RefSeq" id="WP_099438251.1">
    <property type="nucleotide sequence ID" value="NZ_CP024091.1"/>
</dbReference>
<reference evidence="1 2" key="1">
    <citation type="submission" date="2017-10" db="EMBL/GenBank/DDBJ databases">
        <title>Whole genome of Pedobacter ginsengisoli T01R-27 isolated from tomato rhizosphere.</title>
        <authorList>
            <person name="Weon H.-Y."/>
            <person name="Lee S.A."/>
            <person name="Sang M.K."/>
            <person name="Song J."/>
        </authorList>
    </citation>
    <scope>NUCLEOTIDE SEQUENCE [LARGE SCALE GENOMIC DNA]</scope>
    <source>
        <strain evidence="1 2">T01R-27</strain>
    </source>
</reference>
<protein>
    <submittedName>
        <fullName evidence="1">Glycerol acyltransferase</fullName>
    </submittedName>
</protein>
<dbReference type="KEGG" id="pgs:CPT03_07400"/>
<sequence>MSLISGIIDGLIYPPVGFHFLVVFEMFPQTPQDVRFQSVNGLSASITTETVAEGGENRFKHQFPGVPQYNKLVLKRGLFLGSFVSHWCRDSIENFNFQPKNILISLLNDSHIPLNVWHVFNAYPTKIDISEFNAEQNTMVVETLELTYQYFKPMGLDDLLMGAVGAVGGAISGGVSGSVSF</sequence>
<dbReference type="OrthoDB" id="9799891at2"/>
<dbReference type="GO" id="GO:0016746">
    <property type="term" value="F:acyltransferase activity"/>
    <property type="evidence" value="ECO:0007669"/>
    <property type="project" value="UniProtKB-KW"/>
</dbReference>
<name>A0A2D1U3X6_9SPHI</name>
<dbReference type="Proteomes" id="UP000223749">
    <property type="component" value="Chromosome"/>
</dbReference>
<dbReference type="PANTHER" id="PTHR38009">
    <property type="entry name" value="CONSERVED HYPOTHETICAL PHAGE TAIL PROTEIN"/>
    <property type="match status" value="1"/>
</dbReference>
<dbReference type="NCBIfam" id="TIGR02241">
    <property type="entry name" value="conserved hypothetical phage tail region protein"/>
    <property type="match status" value="1"/>
</dbReference>
<gene>
    <name evidence="1" type="ORF">CPT03_07400</name>
</gene>
<dbReference type="AlphaFoldDB" id="A0A2D1U3X6"/>
<proteinExistence type="predicted"/>
<evidence type="ECO:0000313" key="2">
    <source>
        <dbReference type="Proteomes" id="UP000223749"/>
    </source>
</evidence>
<organism evidence="1 2">
    <name type="scientific">Pedobacter ginsengisoli</name>
    <dbReference type="NCBI Taxonomy" id="363852"/>
    <lineage>
        <taxon>Bacteria</taxon>
        <taxon>Pseudomonadati</taxon>
        <taxon>Bacteroidota</taxon>
        <taxon>Sphingobacteriia</taxon>
        <taxon>Sphingobacteriales</taxon>
        <taxon>Sphingobacteriaceae</taxon>
        <taxon>Pedobacter</taxon>
    </lineage>
</organism>
<keyword evidence="1" id="KW-0808">Transferase</keyword>
<dbReference type="InterPro" id="IPR011747">
    <property type="entry name" value="CHP02241"/>
</dbReference>
<dbReference type="Pfam" id="PF06841">
    <property type="entry name" value="Phage_T4_gp19"/>
    <property type="match status" value="1"/>
</dbReference>
<dbReference type="EMBL" id="CP024091">
    <property type="protein sequence ID" value="ATP56309.1"/>
    <property type="molecule type" value="Genomic_DNA"/>
</dbReference>
<dbReference type="GO" id="GO:0005198">
    <property type="term" value="F:structural molecule activity"/>
    <property type="evidence" value="ECO:0007669"/>
    <property type="project" value="InterPro"/>
</dbReference>
<dbReference type="InterPro" id="IPR010667">
    <property type="entry name" value="Phage_T4_Gp19"/>
</dbReference>
<keyword evidence="2" id="KW-1185">Reference proteome</keyword>
<accession>A0A2D1U3X6</accession>